<organism evidence="1">
    <name type="scientific">mine drainage metagenome</name>
    <dbReference type="NCBI Taxonomy" id="410659"/>
    <lineage>
        <taxon>unclassified sequences</taxon>
        <taxon>metagenomes</taxon>
        <taxon>ecological metagenomes</taxon>
    </lineage>
</organism>
<name>A0A1J5TKJ3_9ZZZZ</name>
<proteinExistence type="predicted"/>
<dbReference type="Gene3D" id="2.40.230.10">
    <property type="entry name" value="Phospholipase A1"/>
    <property type="match status" value="1"/>
</dbReference>
<accession>A0A1J5TKJ3</accession>
<reference evidence="1" key="1">
    <citation type="submission" date="2016-10" db="EMBL/GenBank/DDBJ databases">
        <title>Sequence of Gallionella enrichment culture.</title>
        <authorList>
            <person name="Poehlein A."/>
            <person name="Muehling M."/>
            <person name="Daniel R."/>
        </authorList>
    </citation>
    <scope>NUCLEOTIDE SEQUENCE</scope>
</reference>
<dbReference type="EMBL" id="MLJW01000006">
    <property type="protein sequence ID" value="OIR16704.1"/>
    <property type="molecule type" value="Genomic_DNA"/>
</dbReference>
<comment type="caution">
    <text evidence="1">The sequence shown here is derived from an EMBL/GenBank/DDBJ whole genome shotgun (WGS) entry which is preliminary data.</text>
</comment>
<evidence type="ECO:0000313" key="1">
    <source>
        <dbReference type="EMBL" id="OIR16704.1"/>
    </source>
</evidence>
<sequence>MRERVASSMRRAIGLVLLGTLWLPLAGQGAEADPEAPARPLRSMPLLASDEPNLLGMTRDSYERQAYMDFTLSMRYPLLFDTLEQGYKFNMLPFIAFTGRMGQYFDRHSSPVVTKRFNPKLFLRFYESHTAGKNLWSDDNGLDYYDVGYAHESNGQSVDSQALFNSAVASYGTPEIAQDYVSRGWDYLGYKRHLQMHSHGLDSLDAEVKYFLHHGLFQRTSEEYYAWEGPRAVTRIGQVDGLRLKMNFEFRRDWFKGASLSYTTGYLNVARRNTIRAEFGFTPLSDFLGVPIVLWGQSGYNNNIAQYYRNAWSAGLAASFETFK</sequence>
<dbReference type="SUPFAM" id="SSF56931">
    <property type="entry name" value="Outer membrane phospholipase A (OMPLA)"/>
    <property type="match status" value="1"/>
</dbReference>
<dbReference type="GO" id="GO:0016020">
    <property type="term" value="C:membrane"/>
    <property type="evidence" value="ECO:0007669"/>
    <property type="project" value="InterPro"/>
</dbReference>
<dbReference type="InterPro" id="IPR036541">
    <property type="entry name" value="PLipase_A1_sf"/>
</dbReference>
<dbReference type="GO" id="GO:0004620">
    <property type="term" value="F:phospholipase activity"/>
    <property type="evidence" value="ECO:0007669"/>
    <property type="project" value="InterPro"/>
</dbReference>
<dbReference type="AlphaFoldDB" id="A0A1J5TKJ3"/>
<dbReference type="GO" id="GO:0006629">
    <property type="term" value="P:lipid metabolic process"/>
    <property type="evidence" value="ECO:0007669"/>
    <property type="project" value="InterPro"/>
</dbReference>
<protein>
    <submittedName>
        <fullName evidence="1">Phospholipase A1</fullName>
    </submittedName>
</protein>
<gene>
    <name evidence="1" type="ORF">GALL_25220</name>
</gene>